<comment type="caution">
    <text evidence="1">The sequence shown here is derived from an EMBL/GenBank/DDBJ whole genome shotgun (WGS) entry which is preliminary data.</text>
</comment>
<proteinExistence type="predicted"/>
<evidence type="ECO:0000313" key="1">
    <source>
        <dbReference type="EMBL" id="NWV69050.1"/>
    </source>
</evidence>
<dbReference type="GO" id="GO:0005929">
    <property type="term" value="C:cilium"/>
    <property type="evidence" value="ECO:0007669"/>
    <property type="project" value="TreeGrafter"/>
</dbReference>
<keyword evidence="2" id="KW-1185">Reference proteome</keyword>
<dbReference type="GO" id="GO:0005881">
    <property type="term" value="C:cytoplasmic microtubule"/>
    <property type="evidence" value="ECO:0007669"/>
    <property type="project" value="TreeGrafter"/>
</dbReference>
<dbReference type="GO" id="GO:0008017">
    <property type="term" value="F:microtubule binding"/>
    <property type="evidence" value="ECO:0007669"/>
    <property type="project" value="TreeGrafter"/>
</dbReference>
<organism evidence="1 2">
    <name type="scientific">Malurus elegans</name>
    <name type="common">Red-winged fairywren</name>
    <dbReference type="NCBI Taxonomy" id="720584"/>
    <lineage>
        <taxon>Eukaryota</taxon>
        <taxon>Metazoa</taxon>
        <taxon>Chordata</taxon>
        <taxon>Craniata</taxon>
        <taxon>Vertebrata</taxon>
        <taxon>Euteleostomi</taxon>
        <taxon>Archelosauria</taxon>
        <taxon>Archosauria</taxon>
        <taxon>Dinosauria</taxon>
        <taxon>Saurischia</taxon>
        <taxon>Theropoda</taxon>
        <taxon>Coelurosauria</taxon>
        <taxon>Aves</taxon>
        <taxon>Neognathae</taxon>
        <taxon>Neoaves</taxon>
        <taxon>Telluraves</taxon>
        <taxon>Australaves</taxon>
        <taxon>Passeriformes</taxon>
        <taxon>Meliphagoidea</taxon>
        <taxon>Maluridae</taxon>
        <taxon>Malurus</taxon>
    </lineage>
</organism>
<dbReference type="SUPFAM" id="SSF48371">
    <property type="entry name" value="ARM repeat"/>
    <property type="match status" value="1"/>
</dbReference>
<dbReference type="PANTHER" id="PTHR21567:SF42">
    <property type="entry name" value="TOG ARRAY REGULATOR OF AXONEMAL MICROTUBULES PROTEIN 2"/>
    <property type="match status" value="1"/>
</dbReference>
<dbReference type="EMBL" id="VZRP01017435">
    <property type="protein sequence ID" value="NWV69050.1"/>
    <property type="molecule type" value="Genomic_DNA"/>
</dbReference>
<dbReference type="GO" id="GO:0000226">
    <property type="term" value="P:microtubule cytoskeleton organization"/>
    <property type="evidence" value="ECO:0007669"/>
    <property type="project" value="TreeGrafter"/>
</dbReference>
<feature type="non-terminal residue" evidence="1">
    <location>
        <position position="1"/>
    </location>
</feature>
<dbReference type="AlphaFoldDB" id="A0A7K6H0E4"/>
<reference evidence="1 2" key="1">
    <citation type="submission" date="2019-09" db="EMBL/GenBank/DDBJ databases">
        <title>Bird 10,000 Genomes (B10K) Project - Family phase.</title>
        <authorList>
            <person name="Zhang G."/>
        </authorList>
    </citation>
    <scope>NUCLEOTIDE SEQUENCE [LARGE SCALE GENOMIC DNA]</scope>
    <source>
        <strain evidence="1">B10K-DU-029-44</strain>
        <tissue evidence="1">Heart</tissue>
    </source>
</reference>
<accession>A0A7K6H0E4</accession>
<sequence length="133" mass="15024">MDCEVDEVAQVLLQMVWNSLEFIQKAARQALRIMVENVTPARAMAALMDSGLQSCHVQVRKCAAEHLLSTMEKIGVTKLAGSHRAERLAHVAGMLAKDSHKDTRHYGLEMVRMLLTHQKFKRLLEQSLSTRDL</sequence>
<name>A0A7K6H0E4_9PASS</name>
<dbReference type="Gene3D" id="1.25.10.10">
    <property type="entry name" value="Leucine-rich Repeat Variant"/>
    <property type="match status" value="1"/>
</dbReference>
<dbReference type="InterPro" id="IPR016024">
    <property type="entry name" value="ARM-type_fold"/>
</dbReference>
<gene>
    <name evidence="1" type="primary">Togaram2_0</name>
    <name evidence="1" type="ORF">MALELE_R04504</name>
</gene>
<dbReference type="Proteomes" id="UP000564407">
    <property type="component" value="Unassembled WGS sequence"/>
</dbReference>
<dbReference type="PANTHER" id="PTHR21567">
    <property type="entry name" value="CLASP"/>
    <property type="match status" value="1"/>
</dbReference>
<protein>
    <submittedName>
        <fullName evidence="1">TGRM2 protein</fullName>
    </submittedName>
</protein>
<evidence type="ECO:0000313" key="2">
    <source>
        <dbReference type="Proteomes" id="UP000564407"/>
    </source>
</evidence>
<dbReference type="InterPro" id="IPR011989">
    <property type="entry name" value="ARM-like"/>
</dbReference>
<feature type="non-terminal residue" evidence="1">
    <location>
        <position position="133"/>
    </location>
</feature>